<proteinExistence type="predicted"/>
<dbReference type="AlphaFoldDB" id="A0A645EG57"/>
<comment type="caution">
    <text evidence="1">The sequence shown here is derived from an EMBL/GenBank/DDBJ whole genome shotgun (WGS) entry which is preliminary data.</text>
</comment>
<sequence>MPSANLPRLLDSLPTVPTVFPRMRSAGPMAAAKPANLMMAMRWLSSMPMKAASISFARSMMPCRAGFRSSPTFWAKSRAVFLRLISRLCVVAYRLFASADKALFSAQALFAVTWVSRNSPVALVARIRVSRRRTSAIPMSARVAMALAPSSSILDSPPMKAWKASAGLLSQSCLKPWAVRPDTLAKSFRA</sequence>
<protein>
    <submittedName>
        <fullName evidence="1">Uncharacterized protein</fullName>
    </submittedName>
</protein>
<evidence type="ECO:0000313" key="1">
    <source>
        <dbReference type="EMBL" id="MPN00099.1"/>
    </source>
</evidence>
<gene>
    <name evidence="1" type="ORF">SDC9_147293</name>
</gene>
<reference evidence="1" key="1">
    <citation type="submission" date="2019-08" db="EMBL/GenBank/DDBJ databases">
        <authorList>
            <person name="Kucharzyk K."/>
            <person name="Murdoch R.W."/>
            <person name="Higgins S."/>
            <person name="Loffler F."/>
        </authorList>
    </citation>
    <scope>NUCLEOTIDE SEQUENCE</scope>
</reference>
<organism evidence="1">
    <name type="scientific">bioreactor metagenome</name>
    <dbReference type="NCBI Taxonomy" id="1076179"/>
    <lineage>
        <taxon>unclassified sequences</taxon>
        <taxon>metagenomes</taxon>
        <taxon>ecological metagenomes</taxon>
    </lineage>
</organism>
<name>A0A645EG57_9ZZZZ</name>
<dbReference type="EMBL" id="VSSQ01046144">
    <property type="protein sequence ID" value="MPN00099.1"/>
    <property type="molecule type" value="Genomic_DNA"/>
</dbReference>
<accession>A0A645EG57</accession>